<keyword evidence="6" id="KW-0067">ATP-binding</keyword>
<reference evidence="11 12" key="1">
    <citation type="submission" date="2020-08" db="EMBL/GenBank/DDBJ databases">
        <authorList>
            <person name="Hejnol A."/>
        </authorList>
    </citation>
    <scope>NUCLEOTIDE SEQUENCE [LARGE SCALE GENOMIC DNA]</scope>
</reference>
<dbReference type="Pfam" id="PF23321">
    <property type="entry name" value="R1_ABCA1"/>
    <property type="match status" value="1"/>
</dbReference>
<evidence type="ECO:0000256" key="7">
    <source>
        <dbReference type="ARBA" id="ARBA00022989"/>
    </source>
</evidence>
<protein>
    <submittedName>
        <fullName evidence="11">DgyrCDS3384</fullName>
    </submittedName>
</protein>
<feature type="transmembrane region" description="Helical" evidence="9">
    <location>
        <begin position="354"/>
        <end position="371"/>
    </location>
</feature>
<dbReference type="GO" id="GO:0140359">
    <property type="term" value="F:ABC-type transporter activity"/>
    <property type="evidence" value="ECO:0007669"/>
    <property type="project" value="InterPro"/>
</dbReference>
<feature type="transmembrane region" description="Helical" evidence="9">
    <location>
        <begin position="1202"/>
        <end position="1220"/>
    </location>
</feature>
<dbReference type="FunFam" id="3.40.50.300:FF:000327">
    <property type="entry name" value="ATP-binding cassette sub-family A member 3"/>
    <property type="match status" value="1"/>
</dbReference>
<feature type="transmembrane region" description="Helical" evidence="9">
    <location>
        <begin position="431"/>
        <end position="449"/>
    </location>
</feature>
<dbReference type="GO" id="GO:0005319">
    <property type="term" value="F:lipid transporter activity"/>
    <property type="evidence" value="ECO:0007669"/>
    <property type="project" value="TreeGrafter"/>
</dbReference>
<sequence>MQSVGRQFLLLIWKNWLIQKRKIFLTAFEIFLPVIFAIIFFGVRQLVDSKTVDKHVIDEWQPFSVERFYRPDLDNIVLLYSPKNTETNSIINNVKEKLNLKNEGRGFEKESDLESYVENLSEYDYKYSCAIVFTNMNSSQLPTNIKYKLRMPIDPEEKLGPKDWFTKYIVPRFQSPRPVEKEKERGGPPEYADRGYLSIQYAVDMAIIKQLASNTEKVDVKLRRILHPPYVDDGFLVVLQLQLPFFILLSYIITVPSIVKDIVLEKELRLKESMKMMGLKNWLHWSAWITKYFLFMFISVLFYTLFFSISTSKGAVLNQSHPTCTLVFLILYTSCTISYSCMISTFFTKANSGAAAGGIIFFATYIPYFFLSSEYQTLNKGIKFASSLFHNLAMGYGCTLFSIYEGTGEGVQWSNLASYATNDENFRMLDVFIMLIVDTFLYGIITWYVDNINPGEFGIPKPWYFFCTKWYWCGGSQNISKAEDSIPEISNMEMFEKVENSSNPGIKIKNLRKEFKSGGKKKVAVKGTIIDMYEGQITALLGHNGAGKTTTMNMLTGFIPPTSGSAVINGFDIRTDIDRVRESLGLCPQHDILFDNLTVEEHLIFFASLKGCPKNEIDSEVSKMIDLLRLEDKTRELASTLSGGQKRKLSVGIALINNSKIVILDEPTSGMDPEARRQTWDILQSQRAGRTMILSTHFMDEADLLGDRIAIMADGIIQCCGSSLFLKSKYGVGYHMTIVKTPECDVTGLTKVIKNFVEEAKIESNISAELSFILPQKSTNKFEAMFKTLEENKESLGINSFGASVTTMEEVFLKVGESLDADLASRLQGTNANSLNNQNETTLRNSSITLKRTLRSKTSGATLWFQQFLAIFIKKAIYSSRNKILTIVQLLIPTLFTILAVVIVKRIEGRFGTDLETIELTPGMFQRTITYAETDMESYPFLNGYKSFIQQGTFQEVNDLIESLKTVSENMPVTYNKEYMLAAKFSKTGSTVNITSYFNAEAYHTCAIAVSGATNSIFKKVVGTSRSITASNQPLPYLPNARAKAEVGSQSNQSLIIVFTLMFGIAFLIASFSVFIVKEKSVKAKHSQFISGVKPMNYWLSTFTWDFINFLFPALCVIAVIGIGQIDGYVKDGNLGKVFLLFILFALSVLPFTYLISTPFKVSASAFAWLSVINILTGISALLAVSILSLEDLGTENIAKGLGWLFSVFLPHYCFGSGMMDIFNNFHTLKVCLEDFNQMQCKQDPTHPCCSSCNKNCLDYEKDYFSFNIPGIGRPVAFMIFQGIIYMSITVFLESDLYKQVSQIIFHVICNPRRHTDFIEEINNISYEVHLDSNSRLSTIVPMNSTRHNIDSDVLAEKKRLSILNKEDISKNHVLALVDIHKYYEDFHAVCGLSVGVCKGECFGLLGVNGAGKTTTFKMLTGDENISSGNAWIDGHNVINSMEKVQKSVGYCPQFDALIDQMTVTETLYLYARLRGLHKNEIAQAVDELVDSLLLRDHKDKETRQLSGGNKRKLSTAIAFMGDPPVVFLDEPTTGMDPVARRLLWDTLTQARARGTSLVLTSHSMEECEALCTQMGIMVNGEFKCLGSTQHLKSKFGEGYTVLAKVQCSADNSYSVPDVTQALMNFIEQSFMGAELKDSHDGYVHYQISDKVTSWASIFGSMERVRDMYHLEDYSVSQTTLEQVFINFARQQRSPEHSKVGCKVKCTNCLKFFCCKCCKF</sequence>
<keyword evidence="12" id="KW-1185">Reference proteome</keyword>
<evidence type="ECO:0000256" key="2">
    <source>
        <dbReference type="ARBA" id="ARBA00022448"/>
    </source>
</evidence>
<evidence type="ECO:0000256" key="4">
    <source>
        <dbReference type="ARBA" id="ARBA00022737"/>
    </source>
</evidence>
<dbReference type="PROSITE" id="PS50893">
    <property type="entry name" value="ABC_TRANSPORTER_2"/>
    <property type="match status" value="2"/>
</dbReference>
<evidence type="ECO:0000256" key="8">
    <source>
        <dbReference type="ARBA" id="ARBA00023136"/>
    </source>
</evidence>
<comment type="subcellular location">
    <subcellularLocation>
        <location evidence="1">Membrane</location>
        <topology evidence="1">Multi-pass membrane protein</topology>
    </subcellularLocation>
</comment>
<dbReference type="GO" id="GO:0005524">
    <property type="term" value="F:ATP binding"/>
    <property type="evidence" value="ECO:0007669"/>
    <property type="project" value="UniProtKB-KW"/>
</dbReference>
<keyword evidence="7 9" id="KW-1133">Transmembrane helix</keyword>
<dbReference type="PROSITE" id="PS00211">
    <property type="entry name" value="ABC_TRANSPORTER_1"/>
    <property type="match status" value="1"/>
</dbReference>
<dbReference type="EMBL" id="CAJFCJ010000005">
    <property type="protein sequence ID" value="CAD5114243.1"/>
    <property type="molecule type" value="Genomic_DNA"/>
</dbReference>
<feature type="transmembrane region" description="Helical" evidence="9">
    <location>
        <begin position="23"/>
        <end position="43"/>
    </location>
</feature>
<dbReference type="PANTHER" id="PTHR19229:SF250">
    <property type="entry name" value="ABC TRANSPORTER DOMAIN-CONTAINING PROTEIN-RELATED"/>
    <property type="match status" value="1"/>
</dbReference>
<keyword evidence="2" id="KW-0813">Transport</keyword>
<dbReference type="GO" id="GO:0016887">
    <property type="term" value="F:ATP hydrolysis activity"/>
    <property type="evidence" value="ECO:0007669"/>
    <property type="project" value="InterPro"/>
</dbReference>
<dbReference type="InterPro" id="IPR056264">
    <property type="entry name" value="R2_ABCA1-4-like"/>
</dbReference>
<feature type="transmembrane region" description="Helical" evidence="9">
    <location>
        <begin position="1107"/>
        <end position="1126"/>
    </location>
</feature>
<dbReference type="Pfam" id="PF00005">
    <property type="entry name" value="ABC_tran"/>
    <property type="match status" value="2"/>
</dbReference>
<dbReference type="SUPFAM" id="SSF52540">
    <property type="entry name" value="P-loop containing nucleoside triphosphate hydrolases"/>
    <property type="match status" value="2"/>
</dbReference>
<feature type="transmembrane region" description="Helical" evidence="9">
    <location>
        <begin position="285"/>
        <end position="306"/>
    </location>
</feature>
<feature type="transmembrane region" description="Helical" evidence="9">
    <location>
        <begin position="1054"/>
        <end position="1077"/>
    </location>
</feature>
<dbReference type="FunFam" id="3.40.50.300:FF:000298">
    <property type="entry name" value="ATP-binding cassette sub-family A member 12"/>
    <property type="match status" value="1"/>
</dbReference>
<dbReference type="Pfam" id="PF12698">
    <property type="entry name" value="ABC2_membrane_3"/>
    <property type="match status" value="2"/>
</dbReference>
<dbReference type="InterPro" id="IPR026082">
    <property type="entry name" value="ABCA"/>
</dbReference>
<accession>A0A7I8VD17</accession>
<dbReference type="InterPro" id="IPR017871">
    <property type="entry name" value="ABC_transporter-like_CS"/>
</dbReference>
<feature type="transmembrane region" description="Helical" evidence="9">
    <location>
        <begin position="326"/>
        <end position="347"/>
    </location>
</feature>
<dbReference type="InterPro" id="IPR003439">
    <property type="entry name" value="ABC_transporter-like_ATP-bd"/>
</dbReference>
<dbReference type="InterPro" id="IPR003593">
    <property type="entry name" value="AAA+_ATPase"/>
</dbReference>
<dbReference type="CDD" id="cd03263">
    <property type="entry name" value="ABC_subfamily_A"/>
    <property type="match status" value="2"/>
</dbReference>
<gene>
    <name evidence="11" type="ORF">DGYR_LOCUS3108</name>
</gene>
<dbReference type="Proteomes" id="UP000549394">
    <property type="component" value="Unassembled WGS sequence"/>
</dbReference>
<keyword evidence="8 9" id="KW-0472">Membrane</keyword>
<evidence type="ECO:0000256" key="3">
    <source>
        <dbReference type="ARBA" id="ARBA00022692"/>
    </source>
</evidence>
<proteinExistence type="predicted"/>
<evidence type="ECO:0000313" key="11">
    <source>
        <dbReference type="EMBL" id="CAD5114243.1"/>
    </source>
</evidence>
<evidence type="ECO:0000313" key="12">
    <source>
        <dbReference type="Proteomes" id="UP000549394"/>
    </source>
</evidence>
<evidence type="ECO:0000256" key="6">
    <source>
        <dbReference type="ARBA" id="ARBA00022840"/>
    </source>
</evidence>
<dbReference type="PANTHER" id="PTHR19229">
    <property type="entry name" value="ATP-BINDING CASSETTE TRANSPORTER SUBFAMILY A ABCA"/>
    <property type="match status" value="1"/>
</dbReference>
<dbReference type="InterPro" id="IPR027417">
    <property type="entry name" value="P-loop_NTPase"/>
</dbReference>
<dbReference type="GO" id="GO:0016020">
    <property type="term" value="C:membrane"/>
    <property type="evidence" value="ECO:0007669"/>
    <property type="project" value="UniProtKB-SubCell"/>
</dbReference>
<feature type="transmembrane region" description="Helical" evidence="9">
    <location>
        <begin position="243"/>
        <end position="264"/>
    </location>
</feature>
<dbReference type="SMART" id="SM00382">
    <property type="entry name" value="AAA"/>
    <property type="match status" value="2"/>
</dbReference>
<keyword evidence="5" id="KW-0547">Nucleotide-binding</keyword>
<feature type="domain" description="ABC transporter" evidence="10">
    <location>
        <begin position="1375"/>
        <end position="1605"/>
    </location>
</feature>
<organism evidence="11 12">
    <name type="scientific">Dimorphilus gyrociliatus</name>
    <dbReference type="NCBI Taxonomy" id="2664684"/>
    <lineage>
        <taxon>Eukaryota</taxon>
        <taxon>Metazoa</taxon>
        <taxon>Spiralia</taxon>
        <taxon>Lophotrochozoa</taxon>
        <taxon>Annelida</taxon>
        <taxon>Polychaeta</taxon>
        <taxon>Polychaeta incertae sedis</taxon>
        <taxon>Dinophilidae</taxon>
        <taxon>Dimorphilus</taxon>
    </lineage>
</organism>
<keyword evidence="3 9" id="KW-0812">Transmembrane</keyword>
<dbReference type="OrthoDB" id="6512918at2759"/>
<feature type="transmembrane region" description="Helical" evidence="9">
    <location>
        <begin position="884"/>
        <end position="904"/>
    </location>
</feature>
<dbReference type="Gene3D" id="3.40.50.300">
    <property type="entry name" value="P-loop containing nucleotide triphosphate hydrolases"/>
    <property type="match status" value="2"/>
</dbReference>
<name>A0A7I8VD17_9ANNE</name>
<feature type="transmembrane region" description="Helical" evidence="9">
    <location>
        <begin position="1138"/>
        <end position="1156"/>
    </location>
</feature>
<keyword evidence="4" id="KW-0677">Repeat</keyword>
<dbReference type="InterPro" id="IPR013525">
    <property type="entry name" value="ABC2_TM"/>
</dbReference>
<evidence type="ECO:0000256" key="1">
    <source>
        <dbReference type="ARBA" id="ARBA00004141"/>
    </source>
</evidence>
<feature type="transmembrane region" description="Helical" evidence="9">
    <location>
        <begin position="1168"/>
        <end position="1190"/>
    </location>
</feature>
<evidence type="ECO:0000256" key="5">
    <source>
        <dbReference type="ARBA" id="ARBA00022741"/>
    </source>
</evidence>
<comment type="caution">
    <text evidence="11">The sequence shown here is derived from an EMBL/GenBank/DDBJ whole genome shotgun (WGS) entry which is preliminary data.</text>
</comment>
<feature type="domain" description="ABC transporter" evidence="10">
    <location>
        <begin position="506"/>
        <end position="739"/>
    </location>
</feature>
<evidence type="ECO:0000256" key="9">
    <source>
        <dbReference type="SAM" id="Phobius"/>
    </source>
</evidence>
<evidence type="ECO:0000259" key="10">
    <source>
        <dbReference type="PROSITE" id="PS50893"/>
    </source>
</evidence>